<dbReference type="RefSeq" id="WP_008950905.1">
    <property type="nucleotide sequence ID" value="NZ_AHTH01000037.1"/>
</dbReference>
<protein>
    <submittedName>
        <fullName evidence="4">Hpt sensor hybrid histidine kinase</fullName>
    </submittedName>
</protein>
<dbReference type="PROSITE" id="PS50894">
    <property type="entry name" value="HPT"/>
    <property type="match status" value="1"/>
</dbReference>
<accession>H3ZFV3</accession>
<dbReference type="AlphaFoldDB" id="H3ZFV3"/>
<evidence type="ECO:0000313" key="5">
    <source>
        <dbReference type="Proteomes" id="UP000012046"/>
    </source>
</evidence>
<dbReference type="PATRIC" id="fig|1129374.4.peg.2180"/>
<keyword evidence="4" id="KW-0808">Transferase</keyword>
<dbReference type="SMART" id="SM00073">
    <property type="entry name" value="HPT"/>
    <property type="match status" value="1"/>
</dbReference>
<dbReference type="Gene3D" id="1.20.120.160">
    <property type="entry name" value="HPT domain"/>
    <property type="match status" value="1"/>
</dbReference>
<feature type="modified residue" description="Phosphohistidine" evidence="2">
    <location>
        <position position="63"/>
    </location>
</feature>
<evidence type="ECO:0000256" key="2">
    <source>
        <dbReference type="PROSITE-ProRule" id="PRU00110"/>
    </source>
</evidence>
<keyword evidence="5" id="KW-1185">Reference proteome</keyword>
<keyword evidence="1" id="KW-0902">Two-component regulatory system</keyword>
<dbReference type="GO" id="GO:0004672">
    <property type="term" value="F:protein kinase activity"/>
    <property type="evidence" value="ECO:0007669"/>
    <property type="project" value="UniProtKB-ARBA"/>
</dbReference>
<evidence type="ECO:0000313" key="4">
    <source>
        <dbReference type="EMBL" id="EHR40589.1"/>
    </source>
</evidence>
<gene>
    <name evidence="4" type="ORF">AJE_10999</name>
</gene>
<evidence type="ECO:0000256" key="1">
    <source>
        <dbReference type="ARBA" id="ARBA00023012"/>
    </source>
</evidence>
<evidence type="ECO:0000259" key="3">
    <source>
        <dbReference type="PROSITE" id="PS50894"/>
    </source>
</evidence>
<dbReference type="STRING" id="1129374.AJE_10999"/>
<keyword evidence="4" id="KW-0418">Kinase</keyword>
<dbReference type="InterPro" id="IPR008207">
    <property type="entry name" value="Sig_transdc_His_kin_Hpt_dom"/>
</dbReference>
<proteinExistence type="predicted"/>
<feature type="domain" description="HPt" evidence="3">
    <location>
        <begin position="24"/>
        <end position="117"/>
    </location>
</feature>
<dbReference type="GO" id="GO:0000160">
    <property type="term" value="P:phosphorelay signal transduction system"/>
    <property type="evidence" value="ECO:0007669"/>
    <property type="project" value="UniProtKB-KW"/>
</dbReference>
<keyword evidence="2" id="KW-0597">Phosphoprotein</keyword>
<sequence length="126" mass="13921">MSPVCTEHPILDLTVLIEMYGDDSRETIHNALSGFMQSAPKYINTILDASANQQLAALASAAHSVKSIAALIGANQLAEMCRQLEESARMAEWQRLASILQTLPESWLRLQQQLGEQLQQLERSDG</sequence>
<name>H3ZFV3_9ALTE</name>
<reference evidence="4 5" key="1">
    <citation type="journal article" date="2012" name="J. Bacteriol.">
        <title>Genome Sequence of Extracellular-Protease-Producing Alishewanella jeotgali Isolated from Traditional Korean Fermented Seafood.</title>
        <authorList>
            <person name="Jung J."/>
            <person name="Chun J."/>
            <person name="Park W."/>
        </authorList>
    </citation>
    <scope>NUCLEOTIDE SEQUENCE [LARGE SCALE GENOMIC DNA]</scope>
    <source>
        <strain evidence="4 5">KCTC 22429</strain>
    </source>
</reference>
<comment type="caution">
    <text evidence="4">The sequence shown here is derived from an EMBL/GenBank/DDBJ whole genome shotgun (WGS) entry which is preliminary data.</text>
</comment>
<dbReference type="EMBL" id="AHTH01000037">
    <property type="protein sequence ID" value="EHR40589.1"/>
    <property type="molecule type" value="Genomic_DNA"/>
</dbReference>
<dbReference type="Proteomes" id="UP000012046">
    <property type="component" value="Unassembled WGS sequence"/>
</dbReference>
<dbReference type="SUPFAM" id="SSF47226">
    <property type="entry name" value="Histidine-containing phosphotransfer domain, HPT domain"/>
    <property type="match status" value="1"/>
</dbReference>
<dbReference type="Pfam" id="PF01627">
    <property type="entry name" value="Hpt"/>
    <property type="match status" value="1"/>
</dbReference>
<organism evidence="4 5">
    <name type="scientific">Alishewanella jeotgali KCTC 22429</name>
    <dbReference type="NCBI Taxonomy" id="1129374"/>
    <lineage>
        <taxon>Bacteria</taxon>
        <taxon>Pseudomonadati</taxon>
        <taxon>Pseudomonadota</taxon>
        <taxon>Gammaproteobacteria</taxon>
        <taxon>Alteromonadales</taxon>
        <taxon>Alteromonadaceae</taxon>
        <taxon>Alishewanella</taxon>
    </lineage>
</organism>
<dbReference type="InterPro" id="IPR036641">
    <property type="entry name" value="HPT_dom_sf"/>
</dbReference>